<evidence type="ECO:0000256" key="3">
    <source>
        <dbReference type="ARBA" id="ARBA00022475"/>
    </source>
</evidence>
<dbReference type="GO" id="GO:0030163">
    <property type="term" value="P:protein catabolic process"/>
    <property type="evidence" value="ECO:0007669"/>
    <property type="project" value="UniProtKB-UniRule"/>
</dbReference>
<evidence type="ECO:0000256" key="2">
    <source>
        <dbReference type="ARBA" id="ARBA00010044"/>
    </source>
</evidence>
<feature type="coiled-coil region" evidence="17">
    <location>
        <begin position="539"/>
        <end position="566"/>
    </location>
</feature>
<dbReference type="SUPFAM" id="SSF140990">
    <property type="entry name" value="FtsH protease domain-like"/>
    <property type="match status" value="1"/>
</dbReference>
<keyword evidence="6 15" id="KW-0479">Metal-binding</keyword>
<keyword evidence="13 15" id="KW-0472">Membrane</keyword>
<dbReference type="GO" id="GO:0008270">
    <property type="term" value="F:zinc ion binding"/>
    <property type="evidence" value="ECO:0007669"/>
    <property type="project" value="UniProtKB-UniRule"/>
</dbReference>
<comment type="subcellular location">
    <subcellularLocation>
        <location evidence="15">Cell membrane</location>
        <topology evidence="15">Multi-pass membrane protein</topology>
        <orientation evidence="15">Cytoplasmic side</orientation>
    </subcellularLocation>
    <subcellularLocation>
        <location evidence="1">Membrane</location>
    </subcellularLocation>
</comment>
<evidence type="ECO:0000256" key="8">
    <source>
        <dbReference type="ARBA" id="ARBA00022801"/>
    </source>
</evidence>
<keyword evidence="10 15" id="KW-0067">ATP-binding</keyword>
<dbReference type="PROSITE" id="PS00674">
    <property type="entry name" value="AAA"/>
    <property type="match status" value="1"/>
</dbReference>
<dbReference type="InterPro" id="IPR003593">
    <property type="entry name" value="AAA+_ATPase"/>
</dbReference>
<keyword evidence="12 15" id="KW-0482">Metalloprotease</keyword>
<dbReference type="Proteomes" id="UP000184423">
    <property type="component" value="Unassembled WGS sequence"/>
</dbReference>
<dbReference type="Pfam" id="PF01434">
    <property type="entry name" value="Peptidase_M41"/>
    <property type="match status" value="1"/>
</dbReference>
<feature type="active site" evidence="15">
    <location>
        <position position="414"/>
    </location>
</feature>
<evidence type="ECO:0000256" key="10">
    <source>
        <dbReference type="ARBA" id="ARBA00022840"/>
    </source>
</evidence>
<dbReference type="SMART" id="SM00382">
    <property type="entry name" value="AAA"/>
    <property type="match status" value="1"/>
</dbReference>
<dbReference type="Pfam" id="PF17862">
    <property type="entry name" value="AAA_lid_3"/>
    <property type="match status" value="1"/>
</dbReference>
<dbReference type="InterPro" id="IPR000642">
    <property type="entry name" value="Peptidase_M41"/>
</dbReference>
<feature type="transmembrane region" description="Helical" evidence="15">
    <location>
        <begin position="9"/>
        <end position="27"/>
    </location>
</feature>
<dbReference type="InterPro" id="IPR037219">
    <property type="entry name" value="Peptidase_M41-like"/>
</dbReference>
<dbReference type="GO" id="GO:0005524">
    <property type="term" value="F:ATP binding"/>
    <property type="evidence" value="ECO:0007669"/>
    <property type="project" value="UniProtKB-UniRule"/>
</dbReference>
<dbReference type="InterPro" id="IPR041569">
    <property type="entry name" value="AAA_lid_3"/>
</dbReference>
<evidence type="ECO:0000256" key="16">
    <source>
        <dbReference type="RuleBase" id="RU003651"/>
    </source>
</evidence>
<dbReference type="GO" id="GO:0005886">
    <property type="term" value="C:plasma membrane"/>
    <property type="evidence" value="ECO:0007669"/>
    <property type="project" value="UniProtKB-SubCell"/>
</dbReference>
<accession>A0A1M4UB15</accession>
<dbReference type="GO" id="GO:0004222">
    <property type="term" value="F:metalloendopeptidase activity"/>
    <property type="evidence" value="ECO:0007669"/>
    <property type="project" value="InterPro"/>
</dbReference>
<keyword evidence="19" id="KW-0132">Cell division</keyword>
<feature type="binding site" evidence="15">
    <location>
        <position position="417"/>
    </location>
    <ligand>
        <name>Zn(2+)</name>
        <dbReference type="ChEBI" id="CHEBI:29105"/>
        <note>catalytic</note>
    </ligand>
</feature>
<feature type="transmembrane region" description="Helical" evidence="15">
    <location>
        <begin position="103"/>
        <end position="120"/>
    </location>
</feature>
<evidence type="ECO:0000256" key="1">
    <source>
        <dbReference type="ARBA" id="ARBA00004370"/>
    </source>
</evidence>
<dbReference type="SUPFAM" id="SSF52540">
    <property type="entry name" value="P-loop containing nucleoside triphosphate hydrolases"/>
    <property type="match status" value="1"/>
</dbReference>
<evidence type="ECO:0000256" key="13">
    <source>
        <dbReference type="ARBA" id="ARBA00023136"/>
    </source>
</evidence>
<keyword evidence="3 15" id="KW-1003">Cell membrane</keyword>
<dbReference type="InterPro" id="IPR003959">
    <property type="entry name" value="ATPase_AAA_core"/>
</dbReference>
<evidence type="ECO:0000256" key="9">
    <source>
        <dbReference type="ARBA" id="ARBA00022833"/>
    </source>
</evidence>
<keyword evidence="4 15" id="KW-0645">Protease</keyword>
<dbReference type="AlphaFoldDB" id="A0A1M4UB15"/>
<dbReference type="GO" id="GO:0016887">
    <property type="term" value="F:ATP hydrolysis activity"/>
    <property type="evidence" value="ECO:0007669"/>
    <property type="project" value="UniProtKB-UniRule"/>
</dbReference>
<dbReference type="EMBL" id="FQVG01000007">
    <property type="protein sequence ID" value="SHE53929.1"/>
    <property type="molecule type" value="Genomic_DNA"/>
</dbReference>
<dbReference type="HAMAP" id="MF_01458">
    <property type="entry name" value="FtsH"/>
    <property type="match status" value="1"/>
</dbReference>
<evidence type="ECO:0000256" key="17">
    <source>
        <dbReference type="SAM" id="Coils"/>
    </source>
</evidence>
<evidence type="ECO:0000256" key="6">
    <source>
        <dbReference type="ARBA" id="ARBA00022723"/>
    </source>
</evidence>
<gene>
    <name evidence="15" type="primary">ftsH</name>
    <name evidence="19" type="ORF">SAMN02746091_00601</name>
</gene>
<dbReference type="PANTHER" id="PTHR23076:SF97">
    <property type="entry name" value="ATP-DEPENDENT ZINC METALLOPROTEASE YME1L1"/>
    <property type="match status" value="1"/>
</dbReference>
<feature type="domain" description="AAA+ ATPase" evidence="18">
    <location>
        <begin position="182"/>
        <end position="321"/>
    </location>
</feature>
<dbReference type="FunFam" id="3.40.50.300:FF:000001">
    <property type="entry name" value="ATP-dependent zinc metalloprotease FtsH"/>
    <property type="match status" value="1"/>
</dbReference>
<feature type="binding site" evidence="15">
    <location>
        <position position="490"/>
    </location>
    <ligand>
        <name>Zn(2+)</name>
        <dbReference type="ChEBI" id="CHEBI:29105"/>
        <note>catalytic</note>
    </ligand>
</feature>
<evidence type="ECO:0000256" key="7">
    <source>
        <dbReference type="ARBA" id="ARBA00022741"/>
    </source>
</evidence>
<dbReference type="Pfam" id="PF06480">
    <property type="entry name" value="FtsH_ext"/>
    <property type="match status" value="1"/>
</dbReference>
<dbReference type="RefSeq" id="WP_073247886.1">
    <property type="nucleotide sequence ID" value="NZ_FQVG01000007.1"/>
</dbReference>
<dbReference type="CDD" id="cd19501">
    <property type="entry name" value="RecA-like_FtsH"/>
    <property type="match status" value="1"/>
</dbReference>
<dbReference type="PANTHER" id="PTHR23076">
    <property type="entry name" value="METALLOPROTEASE M41 FTSH"/>
    <property type="match status" value="1"/>
</dbReference>
<dbReference type="Gene3D" id="1.20.58.760">
    <property type="entry name" value="Peptidase M41"/>
    <property type="match status" value="1"/>
</dbReference>
<comment type="similarity">
    <text evidence="16">Belongs to the AAA ATPase family.</text>
</comment>
<comment type="similarity">
    <text evidence="2 15">In the C-terminal section; belongs to the peptidase M41 family.</text>
</comment>
<evidence type="ECO:0000256" key="5">
    <source>
        <dbReference type="ARBA" id="ARBA00022692"/>
    </source>
</evidence>
<comment type="cofactor">
    <cofactor evidence="15">
        <name>Zn(2+)</name>
        <dbReference type="ChEBI" id="CHEBI:29105"/>
    </cofactor>
    <text evidence="15">Binds 1 zinc ion per subunit.</text>
</comment>
<feature type="binding site" evidence="15">
    <location>
        <begin position="190"/>
        <end position="197"/>
    </location>
    <ligand>
        <name>ATP</name>
        <dbReference type="ChEBI" id="CHEBI:30616"/>
    </ligand>
</feature>
<evidence type="ECO:0000256" key="11">
    <source>
        <dbReference type="ARBA" id="ARBA00022989"/>
    </source>
</evidence>
<comment type="function">
    <text evidence="15">Acts as a processive, ATP-dependent zinc metallopeptidase for both cytoplasmic and membrane proteins. Plays a role in the quality control of integral membrane proteins.</text>
</comment>
<keyword evidence="19" id="KW-0131">Cell cycle</keyword>
<keyword evidence="5 15" id="KW-0812">Transmembrane</keyword>
<keyword evidence="17" id="KW-0175">Coiled coil</keyword>
<reference evidence="20" key="1">
    <citation type="submission" date="2016-11" db="EMBL/GenBank/DDBJ databases">
        <authorList>
            <person name="Varghese N."/>
            <person name="Submissions S."/>
        </authorList>
    </citation>
    <scope>NUCLEOTIDE SEQUENCE [LARGE SCALE GENOMIC DNA]</scope>
    <source>
        <strain evidence="20">DSM 10124</strain>
    </source>
</reference>
<keyword evidence="9 15" id="KW-0862">Zinc</keyword>
<feature type="binding site" evidence="15">
    <location>
        <position position="413"/>
    </location>
    <ligand>
        <name>Zn(2+)</name>
        <dbReference type="ChEBI" id="CHEBI:29105"/>
        <note>catalytic</note>
    </ligand>
</feature>
<dbReference type="Gene3D" id="3.40.50.300">
    <property type="entry name" value="P-loop containing nucleotide triphosphate hydrolases"/>
    <property type="match status" value="1"/>
</dbReference>
<comment type="subunit">
    <text evidence="15">Homohexamer.</text>
</comment>
<dbReference type="InterPro" id="IPR027417">
    <property type="entry name" value="P-loop_NTPase"/>
</dbReference>
<dbReference type="GO" id="GO:0004176">
    <property type="term" value="F:ATP-dependent peptidase activity"/>
    <property type="evidence" value="ECO:0007669"/>
    <property type="project" value="InterPro"/>
</dbReference>
<evidence type="ECO:0000256" key="15">
    <source>
        <dbReference type="HAMAP-Rule" id="MF_01458"/>
    </source>
</evidence>
<dbReference type="InterPro" id="IPR005936">
    <property type="entry name" value="FtsH"/>
</dbReference>
<dbReference type="GO" id="GO:0051301">
    <property type="term" value="P:cell division"/>
    <property type="evidence" value="ECO:0007669"/>
    <property type="project" value="UniProtKB-KW"/>
</dbReference>
<dbReference type="InterPro" id="IPR003960">
    <property type="entry name" value="ATPase_AAA_CS"/>
</dbReference>
<sequence>MNKLKKKNIIIPIILVLFLITISFLSSKNTKPQTQMMYKDFISEVQKGNVAEVYITNKETMQFKLKDGRILTTENPRTLTLKENLLISGVKVYEKSINQSLETIILATIVVSLISAFIYLTTKNSKSKGGAFRLSKIETEAVTETGITFENIAGNEEAKESIKELVDFIKAPEKYAKFKARMPRGVILYGPPGTGKTLIAKALASEANVPFFAVNGSDFVQIYVGVGAGRIRDLFKKAKEKGKAVIFIDEIDAIGKKRSMRADSGSDERDQTLNALLSEMSGFNSSDGIVVIAATNRLDTLDEALLRPGRFDRHIEVNLPDVKDREKILNLYLKDKPLAEDVDISKIAKTTVYFSGAKLENLVNEAAIIAAKENSPNITMEHLDRALSIVIAGAEKKNKDVISELDRKITAYHEAGHALISKITGNSSVRKITIIPSTKGAGGYTLTVPKDTNYQTKKMLLDTIKIYLAGRAAEEIIFGKDNITTGASNDIKKVTEIIISMIKDFGMFENSGLLSYSVIQENSYIDMKQIVDAANDIVKKLYNEVLDMLNENIEKLHRLSNELLEKETIYEEEIDYILQ</sequence>
<keyword evidence="8 15" id="KW-0378">Hydrolase</keyword>
<evidence type="ECO:0000259" key="18">
    <source>
        <dbReference type="SMART" id="SM00382"/>
    </source>
</evidence>
<dbReference type="Pfam" id="PF00004">
    <property type="entry name" value="AAA"/>
    <property type="match status" value="1"/>
</dbReference>
<keyword evidence="11 15" id="KW-1133">Transmembrane helix</keyword>
<evidence type="ECO:0000313" key="19">
    <source>
        <dbReference type="EMBL" id="SHE53929.1"/>
    </source>
</evidence>
<comment type="similarity">
    <text evidence="14 15">In the central section; belongs to the AAA ATPase family.</text>
</comment>
<protein>
    <recommendedName>
        <fullName evidence="15">ATP-dependent zinc metalloprotease FtsH</fullName>
        <ecNumber evidence="15">3.4.24.-</ecNumber>
    </recommendedName>
</protein>
<dbReference type="FunFam" id="1.10.8.60:FF:000001">
    <property type="entry name" value="ATP-dependent zinc metalloprotease FtsH"/>
    <property type="match status" value="1"/>
</dbReference>
<keyword evidence="20" id="KW-1185">Reference proteome</keyword>
<dbReference type="NCBIfam" id="TIGR01241">
    <property type="entry name" value="FtsH_fam"/>
    <property type="match status" value="1"/>
</dbReference>
<name>A0A1M4UB15_9CLOT</name>
<dbReference type="GO" id="GO:0006508">
    <property type="term" value="P:proteolysis"/>
    <property type="evidence" value="ECO:0007669"/>
    <property type="project" value="UniProtKB-KW"/>
</dbReference>
<dbReference type="Gene3D" id="3.30.720.210">
    <property type="match status" value="1"/>
</dbReference>
<evidence type="ECO:0000256" key="14">
    <source>
        <dbReference type="ARBA" id="ARBA00061570"/>
    </source>
</evidence>
<dbReference type="InterPro" id="IPR011546">
    <property type="entry name" value="Pept_M41_FtsH_extracell"/>
</dbReference>
<organism evidence="19 20">
    <name type="scientific">Caloramator proteoclasticus DSM 10124</name>
    <dbReference type="NCBI Taxonomy" id="1121262"/>
    <lineage>
        <taxon>Bacteria</taxon>
        <taxon>Bacillati</taxon>
        <taxon>Bacillota</taxon>
        <taxon>Clostridia</taxon>
        <taxon>Eubacteriales</taxon>
        <taxon>Clostridiaceae</taxon>
        <taxon>Caloramator</taxon>
    </lineage>
</organism>
<proteinExistence type="inferred from homology"/>
<dbReference type="EC" id="3.4.24.-" evidence="15"/>
<evidence type="ECO:0000313" key="20">
    <source>
        <dbReference type="Proteomes" id="UP000184423"/>
    </source>
</evidence>
<evidence type="ECO:0000256" key="12">
    <source>
        <dbReference type="ARBA" id="ARBA00023049"/>
    </source>
</evidence>
<dbReference type="Gene3D" id="1.10.8.60">
    <property type="match status" value="1"/>
</dbReference>
<keyword evidence="7 15" id="KW-0547">Nucleotide-binding</keyword>
<evidence type="ECO:0000256" key="4">
    <source>
        <dbReference type="ARBA" id="ARBA00022670"/>
    </source>
</evidence>